<feature type="transmembrane region" description="Helical" evidence="1">
    <location>
        <begin position="111"/>
        <end position="129"/>
    </location>
</feature>
<dbReference type="RefSeq" id="WP_343906281.1">
    <property type="nucleotide sequence ID" value="NZ_BAAAIS010000005.1"/>
</dbReference>
<evidence type="ECO:0000256" key="1">
    <source>
        <dbReference type="SAM" id="Phobius"/>
    </source>
</evidence>
<comment type="caution">
    <text evidence="2">The sequence shown here is derived from an EMBL/GenBank/DDBJ whole genome shotgun (WGS) entry which is preliminary data.</text>
</comment>
<accession>A0ABW4PUH6</accession>
<sequence>MSRCRGCEARVEGSWARCPLCGTELEPLTDGTGPGSPRPSEPFPAVALRYSGRRVLRVLLLVSLGMVIASFALQLLLPHTESGWGWLRASWLGLATTWLLVLIALRERRNLARATAYLVVLVGLVSAYWDYLTGWHAWSLTYTVPIVCGSSIIAVLVLVRVRRMEPGDHVLYAALTIAVGLVPLLFLVLGWVTTPLPSLLCAALALAQITVSRGREVLRELSRRLHL</sequence>
<dbReference type="InterPro" id="IPR046283">
    <property type="entry name" value="DUF6320"/>
</dbReference>
<organism evidence="2 3">
    <name type="scientific">Brachybacterium rhamnosum</name>
    <dbReference type="NCBI Taxonomy" id="173361"/>
    <lineage>
        <taxon>Bacteria</taxon>
        <taxon>Bacillati</taxon>
        <taxon>Actinomycetota</taxon>
        <taxon>Actinomycetes</taxon>
        <taxon>Micrococcales</taxon>
        <taxon>Dermabacteraceae</taxon>
        <taxon>Brachybacterium</taxon>
    </lineage>
</organism>
<keyword evidence="1" id="KW-0472">Membrane</keyword>
<feature type="transmembrane region" description="Helical" evidence="1">
    <location>
        <begin position="170"/>
        <end position="190"/>
    </location>
</feature>
<dbReference type="Pfam" id="PF19845">
    <property type="entry name" value="DUF6320"/>
    <property type="match status" value="1"/>
</dbReference>
<protein>
    <submittedName>
        <fullName evidence="2">DUF6320 domain-containing protein</fullName>
    </submittedName>
</protein>
<gene>
    <name evidence="2" type="ORF">ACFSDA_02270</name>
</gene>
<feature type="transmembrane region" description="Helical" evidence="1">
    <location>
        <begin position="83"/>
        <end position="104"/>
    </location>
</feature>
<dbReference type="Proteomes" id="UP001597280">
    <property type="component" value="Unassembled WGS sequence"/>
</dbReference>
<dbReference type="EMBL" id="JBHUFL010000001">
    <property type="protein sequence ID" value="MFD1833889.1"/>
    <property type="molecule type" value="Genomic_DNA"/>
</dbReference>
<keyword evidence="1" id="KW-1133">Transmembrane helix</keyword>
<evidence type="ECO:0000313" key="2">
    <source>
        <dbReference type="EMBL" id="MFD1833889.1"/>
    </source>
</evidence>
<proteinExistence type="predicted"/>
<name>A0ABW4PUH6_9MICO</name>
<keyword evidence="1" id="KW-0812">Transmembrane</keyword>
<keyword evidence="3" id="KW-1185">Reference proteome</keyword>
<feature type="transmembrane region" description="Helical" evidence="1">
    <location>
        <begin position="58"/>
        <end position="77"/>
    </location>
</feature>
<evidence type="ECO:0000313" key="3">
    <source>
        <dbReference type="Proteomes" id="UP001597280"/>
    </source>
</evidence>
<reference evidence="3" key="1">
    <citation type="journal article" date="2019" name="Int. J. Syst. Evol. Microbiol.">
        <title>The Global Catalogue of Microorganisms (GCM) 10K type strain sequencing project: providing services to taxonomists for standard genome sequencing and annotation.</title>
        <authorList>
            <consortium name="The Broad Institute Genomics Platform"/>
            <consortium name="The Broad Institute Genome Sequencing Center for Infectious Disease"/>
            <person name="Wu L."/>
            <person name="Ma J."/>
        </authorList>
    </citation>
    <scope>NUCLEOTIDE SEQUENCE [LARGE SCALE GENOMIC DNA]</scope>
    <source>
        <strain evidence="3">JCM 11650</strain>
    </source>
</reference>
<feature type="transmembrane region" description="Helical" evidence="1">
    <location>
        <begin position="135"/>
        <end position="158"/>
    </location>
</feature>